<dbReference type="InterPro" id="IPR011990">
    <property type="entry name" value="TPR-like_helical_dom_sf"/>
</dbReference>
<dbReference type="SUPFAM" id="SSF48452">
    <property type="entry name" value="TPR-like"/>
    <property type="match status" value="1"/>
</dbReference>
<name>A0ABV3ZAU6_9BACT</name>
<proteinExistence type="inferred from homology"/>
<keyword evidence="3" id="KW-0732">Signal</keyword>
<protein>
    <submittedName>
        <fullName evidence="8">RagB/SusD family nutrient uptake outer membrane protein</fullName>
    </submittedName>
</protein>
<dbReference type="InterPro" id="IPR012944">
    <property type="entry name" value="SusD_RagB_dom"/>
</dbReference>
<gene>
    <name evidence="8" type="ORF">QTN47_05790</name>
</gene>
<comment type="subcellular location">
    <subcellularLocation>
        <location evidence="1">Cell outer membrane</location>
    </subcellularLocation>
</comment>
<keyword evidence="9" id="KW-1185">Reference proteome</keyword>
<feature type="domain" description="RagB/SusD" evidence="6">
    <location>
        <begin position="268"/>
        <end position="593"/>
    </location>
</feature>
<evidence type="ECO:0000259" key="6">
    <source>
        <dbReference type="Pfam" id="PF07980"/>
    </source>
</evidence>
<dbReference type="Proteomes" id="UP001560573">
    <property type="component" value="Unassembled WGS sequence"/>
</dbReference>
<comment type="caution">
    <text evidence="8">The sequence shown here is derived from an EMBL/GenBank/DDBJ whole genome shotgun (WGS) entry which is preliminary data.</text>
</comment>
<dbReference type="InterPro" id="IPR033985">
    <property type="entry name" value="SusD-like_N"/>
</dbReference>
<evidence type="ECO:0000313" key="8">
    <source>
        <dbReference type="EMBL" id="MEX6686994.1"/>
    </source>
</evidence>
<feature type="domain" description="SusD-like N-terminal" evidence="7">
    <location>
        <begin position="102"/>
        <end position="228"/>
    </location>
</feature>
<evidence type="ECO:0000313" key="9">
    <source>
        <dbReference type="Proteomes" id="UP001560573"/>
    </source>
</evidence>
<dbReference type="Pfam" id="PF07980">
    <property type="entry name" value="SusD_RagB"/>
    <property type="match status" value="1"/>
</dbReference>
<evidence type="ECO:0000256" key="5">
    <source>
        <dbReference type="ARBA" id="ARBA00023237"/>
    </source>
</evidence>
<evidence type="ECO:0000256" key="1">
    <source>
        <dbReference type="ARBA" id="ARBA00004442"/>
    </source>
</evidence>
<accession>A0ABV3ZAU6</accession>
<dbReference type="Gene3D" id="1.25.40.390">
    <property type="match status" value="1"/>
</dbReference>
<keyword evidence="4" id="KW-0472">Membrane</keyword>
<keyword evidence="5" id="KW-0998">Cell outer membrane</keyword>
<evidence type="ECO:0000256" key="3">
    <source>
        <dbReference type="ARBA" id="ARBA00022729"/>
    </source>
</evidence>
<organism evidence="8 9">
    <name type="scientific">Danxiaibacter flavus</name>
    <dbReference type="NCBI Taxonomy" id="3049108"/>
    <lineage>
        <taxon>Bacteria</taxon>
        <taxon>Pseudomonadati</taxon>
        <taxon>Bacteroidota</taxon>
        <taxon>Chitinophagia</taxon>
        <taxon>Chitinophagales</taxon>
        <taxon>Chitinophagaceae</taxon>
        <taxon>Danxiaibacter</taxon>
    </lineage>
</organism>
<comment type="similarity">
    <text evidence="2">Belongs to the SusD family.</text>
</comment>
<dbReference type="EMBL" id="JAULBC010000002">
    <property type="protein sequence ID" value="MEX6686994.1"/>
    <property type="molecule type" value="Genomic_DNA"/>
</dbReference>
<evidence type="ECO:0000256" key="2">
    <source>
        <dbReference type="ARBA" id="ARBA00006275"/>
    </source>
</evidence>
<evidence type="ECO:0000256" key="4">
    <source>
        <dbReference type="ARBA" id="ARBA00023136"/>
    </source>
</evidence>
<sequence length="595" mass="67258">MRNTQTIIIIFASFFICSSCRKNILDTYPYSSISSSTMWTTDNLTDLGVAGVYNGLRIGITTGSYSPSGYELYQMDGISVTGQMRGDAKDGLLNGTASPGSDIFANLFRAMYEGIQRANDAIYSIPAKSPSESVKKARYIAECKFLRAYYYFRLNQLYKGVPVYLEPITADQATKGRETEEKVWEVVLTDLNDCINETNLPQKYAAKDAKYGHITKGAAYALRGKVYMYQHKWDAAIADFEKVKDCGYALFAGSYKTLFKEANEQSDEMIFSIQNMAQADYGGNMQLFLGSRASFGSCWDVYLPSPHLVDLYEKPDGSKFNWDDIIPGFNAMPASKREVYFFRDNLTQKEIDDAIKKGLDMSQYIPGGNEARIKKAYENRDPRLSATVITPYSSYLGTPLAGTDQNYTMRWPFRDANLPVQDLRTDWSSFFVYLYRKFVGEGSNEVLVRDQTPIDIPVIRYADVLLMWAEALNEKSNVPAAIELVNAVRSRAGIALLQTGNANLPTFVSGQADMRERIRNERRVEFACEGIDYFDELRWGTLKEKVFANGNGVLRVWGENITTYKYPGDYITTWPIPRAEVQRNSNITPTPGWPY</sequence>
<dbReference type="Pfam" id="PF14322">
    <property type="entry name" value="SusD-like_3"/>
    <property type="match status" value="1"/>
</dbReference>
<dbReference type="RefSeq" id="WP_369328397.1">
    <property type="nucleotide sequence ID" value="NZ_JAULBC010000002.1"/>
</dbReference>
<reference evidence="8 9" key="1">
    <citation type="submission" date="2023-07" db="EMBL/GenBank/DDBJ databases">
        <authorList>
            <person name="Lian W.-H."/>
        </authorList>
    </citation>
    <scope>NUCLEOTIDE SEQUENCE [LARGE SCALE GENOMIC DNA]</scope>
    <source>
        <strain evidence="8 9">SYSU DXS3180</strain>
    </source>
</reference>
<evidence type="ECO:0000259" key="7">
    <source>
        <dbReference type="Pfam" id="PF14322"/>
    </source>
</evidence>